<proteinExistence type="predicted"/>
<dbReference type="Gramene" id="Psat07G0034400-T1">
    <property type="protein sequence ID" value="KAI5382892.1"/>
    <property type="gene ID" value="KIW84_070344"/>
</dbReference>
<accession>A0A9D4VGG6</accession>
<dbReference type="Proteomes" id="UP001058974">
    <property type="component" value="Chromosome 7"/>
</dbReference>
<dbReference type="PANTHER" id="PTHR36757">
    <property type="entry name" value="BNAANNG22500D PROTEIN"/>
    <property type="match status" value="1"/>
</dbReference>
<organism evidence="2 3">
    <name type="scientific">Pisum sativum</name>
    <name type="common">Garden pea</name>
    <name type="synonym">Lathyrus oleraceus</name>
    <dbReference type="NCBI Taxonomy" id="3888"/>
    <lineage>
        <taxon>Eukaryota</taxon>
        <taxon>Viridiplantae</taxon>
        <taxon>Streptophyta</taxon>
        <taxon>Embryophyta</taxon>
        <taxon>Tracheophyta</taxon>
        <taxon>Spermatophyta</taxon>
        <taxon>Magnoliopsida</taxon>
        <taxon>eudicotyledons</taxon>
        <taxon>Gunneridae</taxon>
        <taxon>Pentapetalae</taxon>
        <taxon>rosids</taxon>
        <taxon>fabids</taxon>
        <taxon>Fabales</taxon>
        <taxon>Fabaceae</taxon>
        <taxon>Papilionoideae</taxon>
        <taxon>50 kb inversion clade</taxon>
        <taxon>NPAAA clade</taxon>
        <taxon>Hologalegina</taxon>
        <taxon>IRL clade</taxon>
        <taxon>Fabeae</taxon>
        <taxon>Lathyrus</taxon>
    </lineage>
</organism>
<gene>
    <name evidence="2" type="ORF">KIW84_070344</name>
</gene>
<keyword evidence="3" id="KW-1185">Reference proteome</keyword>
<reference evidence="2 3" key="1">
    <citation type="journal article" date="2022" name="Nat. Genet.">
        <title>Improved pea reference genome and pan-genome highlight genomic features and evolutionary characteristics.</title>
        <authorList>
            <person name="Yang T."/>
            <person name="Liu R."/>
            <person name="Luo Y."/>
            <person name="Hu S."/>
            <person name="Wang D."/>
            <person name="Wang C."/>
            <person name="Pandey M.K."/>
            <person name="Ge S."/>
            <person name="Xu Q."/>
            <person name="Li N."/>
            <person name="Li G."/>
            <person name="Huang Y."/>
            <person name="Saxena R.K."/>
            <person name="Ji Y."/>
            <person name="Li M."/>
            <person name="Yan X."/>
            <person name="He Y."/>
            <person name="Liu Y."/>
            <person name="Wang X."/>
            <person name="Xiang C."/>
            <person name="Varshney R.K."/>
            <person name="Ding H."/>
            <person name="Gao S."/>
            <person name="Zong X."/>
        </authorList>
    </citation>
    <scope>NUCLEOTIDE SEQUENCE [LARGE SCALE GENOMIC DNA]</scope>
    <source>
        <strain evidence="2 3">cv. Zhongwan 6</strain>
    </source>
</reference>
<feature type="compositionally biased region" description="Polar residues" evidence="1">
    <location>
        <begin position="1"/>
        <end position="14"/>
    </location>
</feature>
<comment type="caution">
    <text evidence="2">The sequence shown here is derived from an EMBL/GenBank/DDBJ whole genome shotgun (WGS) entry which is preliminary data.</text>
</comment>
<dbReference type="OrthoDB" id="1106808at2759"/>
<evidence type="ECO:0000313" key="3">
    <source>
        <dbReference type="Proteomes" id="UP001058974"/>
    </source>
</evidence>
<dbReference type="EMBL" id="JAMSHJ010000007">
    <property type="protein sequence ID" value="KAI5382892.1"/>
    <property type="molecule type" value="Genomic_DNA"/>
</dbReference>
<evidence type="ECO:0000256" key="1">
    <source>
        <dbReference type="SAM" id="MobiDB-lite"/>
    </source>
</evidence>
<dbReference type="PANTHER" id="PTHR36757:SF4">
    <property type="entry name" value="DUF4005 DOMAIN-CONTAINING PROTEIN"/>
    <property type="match status" value="1"/>
</dbReference>
<name>A0A9D4VGG6_PEA</name>
<protein>
    <submittedName>
        <fullName evidence="2">Uncharacterized protein</fullName>
    </submittedName>
</protein>
<sequence length="131" mass="15222">MCSETSSPRFSFSNEMKHDDDDDVSRRDTLLLESNPDFEFITSRSTEFETTSADELFCNGVILPLQIQDKKKNIIENYKEHPPCMNLPPRPFSTKIMKQVEETNTQTSFFASFVAKQFDQFIAESNENEFE</sequence>
<evidence type="ECO:0000313" key="2">
    <source>
        <dbReference type="EMBL" id="KAI5382892.1"/>
    </source>
</evidence>
<feature type="compositionally biased region" description="Basic and acidic residues" evidence="1">
    <location>
        <begin position="15"/>
        <end position="28"/>
    </location>
</feature>
<feature type="region of interest" description="Disordered" evidence="1">
    <location>
        <begin position="1"/>
        <end position="28"/>
    </location>
</feature>
<dbReference type="AlphaFoldDB" id="A0A9D4VGG6"/>